<dbReference type="EMBL" id="MRZV01000506">
    <property type="protein sequence ID" value="PIK48720.1"/>
    <property type="molecule type" value="Genomic_DNA"/>
</dbReference>
<dbReference type="SUPFAM" id="SSF48403">
    <property type="entry name" value="Ankyrin repeat"/>
    <property type="match status" value="1"/>
</dbReference>
<dbReference type="PROSITE" id="PS50088">
    <property type="entry name" value="ANK_REPEAT"/>
    <property type="match status" value="2"/>
</dbReference>
<gene>
    <name evidence="5" type="ORF">BSL78_14407</name>
</gene>
<dbReference type="InterPro" id="IPR002110">
    <property type="entry name" value="Ankyrin_rpt"/>
</dbReference>
<dbReference type="Pfam" id="PF12796">
    <property type="entry name" value="Ank_2"/>
    <property type="match status" value="1"/>
</dbReference>
<feature type="region of interest" description="Disordered" evidence="4">
    <location>
        <begin position="1"/>
        <end position="24"/>
    </location>
</feature>
<dbReference type="PROSITE" id="PS50297">
    <property type="entry name" value="ANK_REP_REGION"/>
    <property type="match status" value="2"/>
</dbReference>
<evidence type="ECO:0000256" key="2">
    <source>
        <dbReference type="ARBA" id="ARBA00023043"/>
    </source>
</evidence>
<dbReference type="InterPro" id="IPR036770">
    <property type="entry name" value="Ankyrin_rpt-contain_sf"/>
</dbReference>
<reference evidence="5 6" key="1">
    <citation type="journal article" date="2017" name="PLoS Biol.">
        <title>The sea cucumber genome provides insights into morphological evolution and visceral regeneration.</title>
        <authorList>
            <person name="Zhang X."/>
            <person name="Sun L."/>
            <person name="Yuan J."/>
            <person name="Sun Y."/>
            <person name="Gao Y."/>
            <person name="Zhang L."/>
            <person name="Li S."/>
            <person name="Dai H."/>
            <person name="Hamel J.F."/>
            <person name="Liu C."/>
            <person name="Yu Y."/>
            <person name="Liu S."/>
            <person name="Lin W."/>
            <person name="Guo K."/>
            <person name="Jin S."/>
            <person name="Xu P."/>
            <person name="Storey K.B."/>
            <person name="Huan P."/>
            <person name="Zhang T."/>
            <person name="Zhou Y."/>
            <person name="Zhang J."/>
            <person name="Lin C."/>
            <person name="Li X."/>
            <person name="Xing L."/>
            <person name="Huo D."/>
            <person name="Sun M."/>
            <person name="Wang L."/>
            <person name="Mercier A."/>
            <person name="Li F."/>
            <person name="Yang H."/>
            <person name="Xiang J."/>
        </authorList>
    </citation>
    <scope>NUCLEOTIDE SEQUENCE [LARGE SCALE GENOMIC DNA]</scope>
    <source>
        <strain evidence="5">Shaxun</strain>
        <tissue evidence="5">Muscle</tissue>
    </source>
</reference>
<protein>
    <submittedName>
        <fullName evidence="5">Putative E3 ubiquitin-protein ligase HACE1-like</fullName>
    </submittedName>
</protein>
<dbReference type="Gene3D" id="1.25.40.20">
    <property type="entry name" value="Ankyrin repeat-containing domain"/>
    <property type="match status" value="1"/>
</dbReference>
<feature type="repeat" description="ANK" evidence="3">
    <location>
        <begin position="225"/>
        <end position="257"/>
    </location>
</feature>
<sequence>MDEQQFGQAPNQSTQCTLHSSRGTLYDPRDRRAVALNSQESIFLSISIELPHISSTASSISLPSSAVAITEATLATGDAANIQLDEPTPAVSECFAEIGNDIAETVNINIPLNHRDLHTEITNGSRKSSKRSLLPRIFTPVKSHYFDYTEDVTRYLYMYNHRTKKERAFQGCLPDIELALSKGEDPNSKDPMGNTAIHKAAANGNLTCLQRLMKQGGDVSQEDAAGCTVLHVAARNGHIETVKWLITNGCDINTLSRKGNTARDLARANGQSEVSKYLKEYGREKFDWETAVN</sequence>
<dbReference type="STRING" id="307972.A0A2G8KL87"/>
<proteinExistence type="predicted"/>
<dbReference type="OrthoDB" id="194358at2759"/>
<evidence type="ECO:0000256" key="4">
    <source>
        <dbReference type="SAM" id="MobiDB-lite"/>
    </source>
</evidence>
<feature type="compositionally biased region" description="Polar residues" evidence="4">
    <location>
        <begin position="1"/>
        <end position="23"/>
    </location>
</feature>
<accession>A0A2G8KL87</accession>
<organism evidence="5 6">
    <name type="scientific">Stichopus japonicus</name>
    <name type="common">Sea cucumber</name>
    <dbReference type="NCBI Taxonomy" id="307972"/>
    <lineage>
        <taxon>Eukaryota</taxon>
        <taxon>Metazoa</taxon>
        <taxon>Echinodermata</taxon>
        <taxon>Eleutherozoa</taxon>
        <taxon>Echinozoa</taxon>
        <taxon>Holothuroidea</taxon>
        <taxon>Aspidochirotacea</taxon>
        <taxon>Aspidochirotida</taxon>
        <taxon>Stichopodidae</taxon>
        <taxon>Apostichopus</taxon>
    </lineage>
</organism>
<name>A0A2G8KL87_STIJA</name>
<comment type="caution">
    <text evidence="5">The sequence shown here is derived from an EMBL/GenBank/DDBJ whole genome shotgun (WGS) entry which is preliminary data.</text>
</comment>
<keyword evidence="6" id="KW-1185">Reference proteome</keyword>
<dbReference type="PANTHER" id="PTHR24201">
    <property type="entry name" value="ANK_REP_REGION DOMAIN-CONTAINING PROTEIN"/>
    <property type="match status" value="1"/>
</dbReference>
<dbReference type="PRINTS" id="PR01415">
    <property type="entry name" value="ANKYRIN"/>
</dbReference>
<dbReference type="PANTHER" id="PTHR24201:SF15">
    <property type="entry name" value="ANKYRIN REPEAT DOMAIN-CONTAINING PROTEIN 66"/>
    <property type="match status" value="1"/>
</dbReference>
<feature type="repeat" description="ANK" evidence="3">
    <location>
        <begin position="192"/>
        <end position="224"/>
    </location>
</feature>
<evidence type="ECO:0000313" key="5">
    <source>
        <dbReference type="EMBL" id="PIK48720.1"/>
    </source>
</evidence>
<dbReference type="SMART" id="SM00248">
    <property type="entry name" value="ANK"/>
    <property type="match status" value="3"/>
</dbReference>
<dbReference type="Proteomes" id="UP000230750">
    <property type="component" value="Unassembled WGS sequence"/>
</dbReference>
<keyword evidence="2 3" id="KW-0040">ANK repeat</keyword>
<dbReference type="AlphaFoldDB" id="A0A2G8KL87"/>
<keyword evidence="1" id="KW-0677">Repeat</keyword>
<evidence type="ECO:0000256" key="3">
    <source>
        <dbReference type="PROSITE-ProRule" id="PRU00023"/>
    </source>
</evidence>
<evidence type="ECO:0000256" key="1">
    <source>
        <dbReference type="ARBA" id="ARBA00022737"/>
    </source>
</evidence>
<evidence type="ECO:0000313" key="6">
    <source>
        <dbReference type="Proteomes" id="UP000230750"/>
    </source>
</evidence>
<dbReference type="InterPro" id="IPR050776">
    <property type="entry name" value="Ank_Repeat/CDKN_Inhibitor"/>
</dbReference>